<keyword evidence="3" id="KW-0472">Membrane</keyword>
<dbReference type="Proteomes" id="UP000619743">
    <property type="component" value="Unassembled WGS sequence"/>
</dbReference>
<dbReference type="Gene3D" id="2.40.30.170">
    <property type="match status" value="1"/>
</dbReference>
<comment type="similarity">
    <text evidence="1">Belongs to the membrane fusion protein (MFP) (TC 8.A.1) family.</text>
</comment>
<evidence type="ECO:0000259" key="4">
    <source>
        <dbReference type="Pfam" id="PF25917"/>
    </source>
</evidence>
<gene>
    <name evidence="5" type="ORF">GCM10011369_28340</name>
</gene>
<feature type="domain" description="Multidrug resistance protein MdtA-like barrel-sandwich hybrid" evidence="4">
    <location>
        <begin position="78"/>
        <end position="214"/>
    </location>
</feature>
<keyword evidence="3" id="KW-1133">Transmembrane helix</keyword>
<dbReference type="AlphaFoldDB" id="A0A8J2U7P1"/>
<dbReference type="GO" id="GO:0015562">
    <property type="term" value="F:efflux transmembrane transporter activity"/>
    <property type="evidence" value="ECO:0007669"/>
    <property type="project" value="TreeGrafter"/>
</dbReference>
<organism evidence="5 6">
    <name type="scientific">Neiella marina</name>
    <dbReference type="NCBI Taxonomy" id="508461"/>
    <lineage>
        <taxon>Bacteria</taxon>
        <taxon>Pseudomonadati</taxon>
        <taxon>Pseudomonadota</taxon>
        <taxon>Gammaproteobacteria</taxon>
        <taxon>Alteromonadales</taxon>
        <taxon>Echinimonadaceae</taxon>
        <taxon>Neiella</taxon>
    </lineage>
</organism>
<dbReference type="SUPFAM" id="SSF111369">
    <property type="entry name" value="HlyD-like secretion proteins"/>
    <property type="match status" value="1"/>
</dbReference>
<keyword evidence="6" id="KW-1185">Reference proteome</keyword>
<accession>A0A8J2U7P1</accession>
<feature type="region of interest" description="Disordered" evidence="2">
    <location>
        <begin position="394"/>
        <end position="445"/>
    </location>
</feature>
<feature type="compositionally biased region" description="Basic and acidic residues" evidence="2">
    <location>
        <begin position="420"/>
        <end position="445"/>
    </location>
</feature>
<reference evidence="6" key="1">
    <citation type="journal article" date="2019" name="Int. J. Syst. Evol. Microbiol.">
        <title>The Global Catalogue of Microorganisms (GCM) 10K type strain sequencing project: providing services to taxonomists for standard genome sequencing and annotation.</title>
        <authorList>
            <consortium name="The Broad Institute Genomics Platform"/>
            <consortium name="The Broad Institute Genome Sequencing Center for Infectious Disease"/>
            <person name="Wu L."/>
            <person name="Ma J."/>
        </authorList>
    </citation>
    <scope>NUCLEOTIDE SEQUENCE [LARGE SCALE GENOMIC DNA]</scope>
    <source>
        <strain evidence="6">CGMCC 1.10130</strain>
    </source>
</reference>
<dbReference type="Gene3D" id="2.40.420.20">
    <property type="match status" value="1"/>
</dbReference>
<dbReference type="Pfam" id="PF25917">
    <property type="entry name" value="BSH_RND"/>
    <property type="match status" value="1"/>
</dbReference>
<dbReference type="Gene3D" id="2.40.50.100">
    <property type="match status" value="1"/>
</dbReference>
<dbReference type="GO" id="GO:1990281">
    <property type="term" value="C:efflux pump complex"/>
    <property type="evidence" value="ECO:0007669"/>
    <property type="project" value="TreeGrafter"/>
</dbReference>
<dbReference type="InterPro" id="IPR006143">
    <property type="entry name" value="RND_pump_MFP"/>
</dbReference>
<sequence length="445" mass="47979">MLVLKFIKQSVVAKRAVSVAVLGLIIYGILVVLDANKPVPEERKTKPKRTQVFVQKVAVGEQVMQVIAQGVATPKSSVQLKARVEGQIVAVHPNFVNGGQVRQGDVLVQLETEDYELSVIQAKAKVAQAAEKFTKSSAQAHSAQRELMELGRHDASELARGIPQLNYAKAELESAKAALAQAELALSRTQIIAPFNGIIESESVSVGQLVNRNSSLGKMFANDLMEVALSLSLANMQLLGMPLNYGSSYAQSRYPVELYSQMGPQQATWQGKIVRSSGLIDSQTRTVQIVVEVPDPYGLQNPGSDQPPLLAGLFVNAQIAGRSVPDLAVIPRKALRNKNKIWLVDDDNRLTVTDVTIVSKDQGRAWVSGLTAGSRVITSSLPIATVGMSLRPTNEKSVSPIDSQLANEQGQIVPKKRQQKSKDDGGVGTAKLERSLRKGKLAGDI</sequence>
<evidence type="ECO:0000313" key="5">
    <source>
        <dbReference type="EMBL" id="GGA84643.1"/>
    </source>
</evidence>
<feature type="compositionally biased region" description="Polar residues" evidence="2">
    <location>
        <begin position="394"/>
        <end position="410"/>
    </location>
</feature>
<keyword evidence="3" id="KW-0812">Transmembrane</keyword>
<dbReference type="PANTHER" id="PTHR30469">
    <property type="entry name" value="MULTIDRUG RESISTANCE PROTEIN MDTA"/>
    <property type="match status" value="1"/>
</dbReference>
<evidence type="ECO:0000256" key="1">
    <source>
        <dbReference type="ARBA" id="ARBA00009477"/>
    </source>
</evidence>
<dbReference type="NCBIfam" id="TIGR01730">
    <property type="entry name" value="RND_mfp"/>
    <property type="match status" value="1"/>
</dbReference>
<evidence type="ECO:0000313" key="6">
    <source>
        <dbReference type="Proteomes" id="UP000619743"/>
    </source>
</evidence>
<dbReference type="InterPro" id="IPR058625">
    <property type="entry name" value="MdtA-like_BSH"/>
</dbReference>
<dbReference type="EMBL" id="BMDX01000017">
    <property type="protein sequence ID" value="GGA84643.1"/>
    <property type="molecule type" value="Genomic_DNA"/>
</dbReference>
<protein>
    <recommendedName>
        <fullName evidence="4">Multidrug resistance protein MdtA-like barrel-sandwich hybrid domain-containing protein</fullName>
    </recommendedName>
</protein>
<comment type="caution">
    <text evidence="5">The sequence shown here is derived from an EMBL/GenBank/DDBJ whole genome shotgun (WGS) entry which is preliminary data.</text>
</comment>
<name>A0A8J2U7P1_9GAMM</name>
<dbReference type="Gene3D" id="1.10.287.470">
    <property type="entry name" value="Helix hairpin bin"/>
    <property type="match status" value="1"/>
</dbReference>
<evidence type="ECO:0000256" key="3">
    <source>
        <dbReference type="SAM" id="Phobius"/>
    </source>
</evidence>
<feature type="transmembrane region" description="Helical" evidence="3">
    <location>
        <begin position="12"/>
        <end position="33"/>
    </location>
</feature>
<proteinExistence type="inferred from homology"/>
<dbReference type="PANTHER" id="PTHR30469:SF12">
    <property type="entry name" value="MULTIDRUG RESISTANCE PROTEIN MDTA"/>
    <property type="match status" value="1"/>
</dbReference>
<evidence type="ECO:0000256" key="2">
    <source>
        <dbReference type="SAM" id="MobiDB-lite"/>
    </source>
</evidence>